<feature type="compositionally biased region" description="Basic and acidic residues" evidence="5">
    <location>
        <begin position="37"/>
        <end position="48"/>
    </location>
</feature>
<feature type="domain" description="Xylanolytic transcriptional activator regulatory" evidence="6">
    <location>
        <begin position="319"/>
        <end position="392"/>
    </location>
</feature>
<dbReference type="GO" id="GO:0000978">
    <property type="term" value="F:RNA polymerase II cis-regulatory region sequence-specific DNA binding"/>
    <property type="evidence" value="ECO:0007669"/>
    <property type="project" value="TreeGrafter"/>
</dbReference>
<keyword evidence="3" id="KW-0804">Transcription</keyword>
<dbReference type="Proteomes" id="UP001219355">
    <property type="component" value="Chromosome 1"/>
</dbReference>
<evidence type="ECO:0000313" key="8">
    <source>
        <dbReference type="Proteomes" id="UP001219355"/>
    </source>
</evidence>
<organism evidence="7 8">
    <name type="scientific">Emydomyces testavorans</name>
    <dbReference type="NCBI Taxonomy" id="2070801"/>
    <lineage>
        <taxon>Eukaryota</taxon>
        <taxon>Fungi</taxon>
        <taxon>Dikarya</taxon>
        <taxon>Ascomycota</taxon>
        <taxon>Pezizomycotina</taxon>
        <taxon>Eurotiomycetes</taxon>
        <taxon>Eurotiomycetidae</taxon>
        <taxon>Onygenales</taxon>
        <taxon>Nannizziopsiaceae</taxon>
        <taxon>Emydomyces</taxon>
    </lineage>
</organism>
<dbReference type="Pfam" id="PF04082">
    <property type="entry name" value="Fungal_trans"/>
    <property type="match status" value="1"/>
</dbReference>
<dbReference type="CDD" id="cd12148">
    <property type="entry name" value="fungal_TF_MHR"/>
    <property type="match status" value="1"/>
</dbReference>
<dbReference type="GO" id="GO:0008270">
    <property type="term" value="F:zinc ion binding"/>
    <property type="evidence" value="ECO:0007669"/>
    <property type="project" value="InterPro"/>
</dbReference>
<evidence type="ECO:0000256" key="2">
    <source>
        <dbReference type="ARBA" id="ARBA00023125"/>
    </source>
</evidence>
<dbReference type="InterPro" id="IPR051127">
    <property type="entry name" value="Fungal_SecMet_Regulators"/>
</dbReference>
<dbReference type="InterPro" id="IPR007219">
    <property type="entry name" value="XnlR_reg_dom"/>
</dbReference>
<reference evidence="7" key="1">
    <citation type="submission" date="2023-03" db="EMBL/GenBank/DDBJ databases">
        <title>Emydomyces testavorans Genome Sequence.</title>
        <authorList>
            <person name="Hoyer L."/>
        </authorList>
    </citation>
    <scope>NUCLEOTIDE SEQUENCE</scope>
    <source>
        <strain evidence="7">16-2883</strain>
    </source>
</reference>
<evidence type="ECO:0000313" key="7">
    <source>
        <dbReference type="EMBL" id="WEW55794.1"/>
    </source>
</evidence>
<keyword evidence="1" id="KW-0805">Transcription regulation</keyword>
<protein>
    <recommendedName>
        <fullName evidence="6">Xylanolytic transcriptional activator regulatory domain-containing protein</fullName>
    </recommendedName>
</protein>
<dbReference type="GO" id="GO:0000981">
    <property type="term" value="F:DNA-binding transcription factor activity, RNA polymerase II-specific"/>
    <property type="evidence" value="ECO:0007669"/>
    <property type="project" value="TreeGrafter"/>
</dbReference>
<evidence type="ECO:0000259" key="6">
    <source>
        <dbReference type="SMART" id="SM00906"/>
    </source>
</evidence>
<accession>A0AAF0DC69</accession>
<keyword evidence="4" id="KW-0539">Nucleus</keyword>
<evidence type="ECO:0000256" key="5">
    <source>
        <dbReference type="SAM" id="MobiDB-lite"/>
    </source>
</evidence>
<dbReference type="GO" id="GO:0000435">
    <property type="term" value="P:positive regulation of transcription from RNA polymerase II promoter by galactose"/>
    <property type="evidence" value="ECO:0007669"/>
    <property type="project" value="TreeGrafter"/>
</dbReference>
<evidence type="ECO:0000256" key="4">
    <source>
        <dbReference type="ARBA" id="ARBA00023242"/>
    </source>
</evidence>
<dbReference type="SMART" id="SM00906">
    <property type="entry name" value="Fungal_trans"/>
    <property type="match status" value="1"/>
</dbReference>
<evidence type="ECO:0000256" key="1">
    <source>
        <dbReference type="ARBA" id="ARBA00023015"/>
    </source>
</evidence>
<evidence type="ECO:0000256" key="3">
    <source>
        <dbReference type="ARBA" id="ARBA00023163"/>
    </source>
</evidence>
<dbReference type="EMBL" id="CP120627">
    <property type="protein sequence ID" value="WEW55794.1"/>
    <property type="molecule type" value="Genomic_DNA"/>
</dbReference>
<name>A0AAF0DC69_9EURO</name>
<sequence>MFICGPCVKRDSQSECEFDPIVPFSRSLPAKNPLVRPRSDGGGEESPRKHPRLIVPSSVRSTLPAPPCFELKPNGVDGRENESEAPFVPHGILESPPRPGLGAFSGFEEIQRTLAQSFNQRTHRKASTIPPSPSVLTGKSDDVEDANGDILIVPELKEAIFQRTDTSKPGFSRLSQYELQRLSTKLKANKGFMRSRPDAKDLILPSRKVADHLLAIYLTREYVNLPIMHLADFQAKYLDLWTSEDLLNDLGVFRGIVNAMLALGCLATDPANQSDASMYFIKSQNLIRFGALDGEDLVCVQAYLISSQYLLAIGNLDTAWKSVGIAIRIAQSLHLHLKSGSQHLKERVDRELARRVWHSCVLLERMIAVHYGKSAINCPLSQAPLPTPLESEYVDVIFGAEPISATDRPSIIEFFTASCRLYERYDDVVSVQDELRISNGRSARKILGTFDPQKLLNADRLLCNWNTALPPFLQSNSPSQGNPIALRQHNILRIRYLHMRLLLYRPLLAMLAADPEIYRPCSPPDLGQRTQQRVDTPLMYIIANNSAIKCILAAREIVDILTKYERVDEKSHHVGPVPSWWDNIGYAFSCATVLLAARMCPSAYDELPENTVEEGWNRCVDLLIRYRSFNSEAVNCLNALDRLSSTVMEIEDEDQVKKEANGVESSVRDVAWLECLPVDLE</sequence>
<dbReference type="GO" id="GO:0006351">
    <property type="term" value="P:DNA-templated transcription"/>
    <property type="evidence" value="ECO:0007669"/>
    <property type="project" value="InterPro"/>
</dbReference>
<keyword evidence="2" id="KW-0238">DNA-binding</keyword>
<dbReference type="AlphaFoldDB" id="A0AAF0DC69"/>
<feature type="region of interest" description="Disordered" evidence="5">
    <location>
        <begin position="118"/>
        <end position="141"/>
    </location>
</feature>
<keyword evidence="8" id="KW-1185">Reference proteome</keyword>
<feature type="region of interest" description="Disordered" evidence="5">
    <location>
        <begin position="29"/>
        <end position="95"/>
    </location>
</feature>
<gene>
    <name evidence="7" type="ORF">PRK78_001227</name>
</gene>
<proteinExistence type="predicted"/>
<dbReference type="PANTHER" id="PTHR47424:SF3">
    <property type="entry name" value="REGULATORY PROTEIN GAL4"/>
    <property type="match status" value="1"/>
</dbReference>
<dbReference type="GO" id="GO:0005634">
    <property type="term" value="C:nucleus"/>
    <property type="evidence" value="ECO:0007669"/>
    <property type="project" value="TreeGrafter"/>
</dbReference>
<dbReference type="PANTHER" id="PTHR47424">
    <property type="entry name" value="REGULATORY PROTEIN GAL4"/>
    <property type="match status" value="1"/>
</dbReference>